<evidence type="ECO:0000259" key="1">
    <source>
        <dbReference type="Pfam" id="PF01425"/>
    </source>
</evidence>
<dbReference type="Gene3D" id="1.20.58.1700">
    <property type="match status" value="1"/>
</dbReference>
<dbReference type="EMBL" id="PIUM01000033">
    <property type="protein sequence ID" value="PKU22347.1"/>
    <property type="molecule type" value="Genomic_DNA"/>
</dbReference>
<dbReference type="Gene3D" id="3.90.1300.10">
    <property type="entry name" value="Amidase signature (AS) domain"/>
    <property type="match status" value="1"/>
</dbReference>
<name>A0A2N3PPM9_9PROT</name>
<evidence type="ECO:0000313" key="2">
    <source>
        <dbReference type="EMBL" id="PKU22347.1"/>
    </source>
</evidence>
<dbReference type="InterPro" id="IPR036928">
    <property type="entry name" value="AS_sf"/>
</dbReference>
<dbReference type="RefSeq" id="WP_101252794.1">
    <property type="nucleotide sequence ID" value="NZ_PIUM01000033.1"/>
</dbReference>
<keyword evidence="3" id="KW-1185">Reference proteome</keyword>
<reference evidence="3" key="1">
    <citation type="submission" date="2017-12" db="EMBL/GenBank/DDBJ databases">
        <title>Draft genome sequence of Telmatospirillum siberiense 26-4b1T, an acidotolerant peatland alphaproteobacterium potentially involved in sulfur cycling.</title>
        <authorList>
            <person name="Hausmann B."/>
            <person name="Pjevac P."/>
            <person name="Schreck K."/>
            <person name="Herbold C.W."/>
            <person name="Daims H."/>
            <person name="Wagner M."/>
            <person name="Pester M."/>
            <person name="Loy A."/>
        </authorList>
    </citation>
    <scope>NUCLEOTIDE SEQUENCE [LARGE SCALE GENOMIC DNA]</scope>
    <source>
        <strain evidence="3">26-4b1</strain>
    </source>
</reference>
<dbReference type="PANTHER" id="PTHR11895:SF169">
    <property type="entry name" value="GLUTAMYL-TRNA(GLN) AMIDOTRANSFERASE"/>
    <property type="match status" value="1"/>
</dbReference>
<dbReference type="OrthoDB" id="7245165at2"/>
<dbReference type="SUPFAM" id="SSF75304">
    <property type="entry name" value="Amidase signature (AS) enzymes"/>
    <property type="match status" value="1"/>
</dbReference>
<organism evidence="2 3">
    <name type="scientific">Telmatospirillum siberiense</name>
    <dbReference type="NCBI Taxonomy" id="382514"/>
    <lineage>
        <taxon>Bacteria</taxon>
        <taxon>Pseudomonadati</taxon>
        <taxon>Pseudomonadota</taxon>
        <taxon>Alphaproteobacteria</taxon>
        <taxon>Rhodospirillales</taxon>
        <taxon>Rhodospirillaceae</taxon>
        <taxon>Telmatospirillum</taxon>
    </lineage>
</organism>
<protein>
    <submittedName>
        <fullName evidence="2">Allophanate hydrolase</fullName>
    </submittedName>
</protein>
<keyword evidence="2" id="KW-0378">Hydrolase</keyword>
<dbReference type="InterPro" id="IPR023631">
    <property type="entry name" value="Amidase_dom"/>
</dbReference>
<dbReference type="Pfam" id="PF01425">
    <property type="entry name" value="Amidase"/>
    <property type="match status" value="1"/>
</dbReference>
<dbReference type="InterPro" id="IPR014085">
    <property type="entry name" value="Allophanate_hydrolase"/>
</dbReference>
<dbReference type="NCBIfam" id="NF006043">
    <property type="entry name" value="PRK08186.1"/>
    <property type="match status" value="1"/>
</dbReference>
<dbReference type="AlphaFoldDB" id="A0A2N3PPM9"/>
<proteinExistence type="predicted"/>
<dbReference type="InterPro" id="IPR000120">
    <property type="entry name" value="Amidase"/>
</dbReference>
<accession>A0A2N3PPM9</accession>
<comment type="caution">
    <text evidence="2">The sequence shown here is derived from an EMBL/GenBank/DDBJ whole genome shotgun (WGS) entry which is preliminary data.</text>
</comment>
<dbReference type="PANTHER" id="PTHR11895">
    <property type="entry name" value="TRANSAMIDASE"/>
    <property type="match status" value="1"/>
</dbReference>
<feature type="domain" description="Amidase" evidence="1">
    <location>
        <begin position="25"/>
        <end position="436"/>
    </location>
</feature>
<dbReference type="Proteomes" id="UP000233293">
    <property type="component" value="Unassembled WGS sequence"/>
</dbReference>
<dbReference type="GO" id="GO:0016787">
    <property type="term" value="F:hydrolase activity"/>
    <property type="evidence" value="ECO:0007669"/>
    <property type="project" value="UniProtKB-KW"/>
</dbReference>
<gene>
    <name evidence="2" type="primary">atzF</name>
    <name evidence="2" type="ORF">CWS72_21970</name>
</gene>
<dbReference type="NCBIfam" id="TIGR02713">
    <property type="entry name" value="allophanate_hyd"/>
    <property type="match status" value="1"/>
</dbReference>
<sequence>MTFSLDIARLSEAYRSDDLTPSGVVAEVFDRIAVSGDDGVWITLVDRGEALDRARALEAIPPAGRDARPLFGLPFSVKDCIDVEGLPTTAACPDFAYRPSVSSPVVERLRRAGAILIGKTNLDQFATGIVGTRSPYGIARNPFDPACIPGGSSAGAAVSVAAGLVSFAIGSDTGGSGRVPASFNNVVGVKPTRGLISLRGSVGTVRSLDCLSVFALTVADATLVRRVAEGFDEEDPWSRRPRPHLPLPTRFRMAVPRTRHLEFLGDDANRGLFHRALATLERLGGKVVEIDYAPFLELNELLFKGAFLAERAASCGPFVTEHSNRLHPETRAVLAGAAEVSGVQAFQCLHRLQWLRRQAEQSLDGTDLLVLPTTPTLWTITEMEEDPLGRNAALGRYTNFVNMLDLAAVAVPAGFRPGGRPAGITLAAPAFTDDALAELAERLQRALALPLGATGFPLS</sequence>
<evidence type="ECO:0000313" key="3">
    <source>
        <dbReference type="Proteomes" id="UP000233293"/>
    </source>
</evidence>